<keyword evidence="4" id="KW-0812">Transmembrane</keyword>
<keyword evidence="5" id="KW-0472">Membrane</keyword>
<dbReference type="InterPro" id="IPR037066">
    <property type="entry name" value="Plug_dom_sf"/>
</dbReference>
<reference evidence="10" key="1">
    <citation type="submission" date="2023-03" db="EMBL/GenBank/DDBJ databases">
        <title>Andean soil-derived lignocellulolytic bacterial consortium as a source of novel taxa and putative plastic-active enzymes.</title>
        <authorList>
            <person name="Diaz-Garcia L."/>
            <person name="Chuvochina M."/>
            <person name="Feuerriegel G."/>
            <person name="Bunk B."/>
            <person name="Sproer C."/>
            <person name="Streit W.R."/>
            <person name="Rodriguez L.M."/>
            <person name="Overmann J."/>
            <person name="Jimenez D.J."/>
        </authorList>
    </citation>
    <scope>NUCLEOTIDE SEQUENCE</scope>
    <source>
        <strain evidence="10">MAG 833</strain>
    </source>
</reference>
<dbReference type="EMBL" id="CP119326">
    <property type="protein sequence ID" value="WEK41313.1"/>
    <property type="molecule type" value="Genomic_DNA"/>
</dbReference>
<keyword evidence="3" id="KW-1134">Transmembrane beta strand</keyword>
<dbReference type="SUPFAM" id="SSF49452">
    <property type="entry name" value="Starch-binding domain-like"/>
    <property type="match status" value="1"/>
</dbReference>
<dbReference type="GO" id="GO:0044718">
    <property type="term" value="P:siderophore transmembrane transport"/>
    <property type="evidence" value="ECO:0007669"/>
    <property type="project" value="TreeGrafter"/>
</dbReference>
<dbReference type="InterPro" id="IPR057601">
    <property type="entry name" value="Oar-like_b-barrel"/>
</dbReference>
<sequence length="1095" mass="119079">MTFRNLAYGASAVAILMSASTGAFAQETTGAITGFVYDASGAPLAGATVTVTHTPSGTTSTTVTDQTGQFSARGLRVGGPYTVRSVSTSGDASSQVSSIGIGTPVAVELVVAGASGSASQVADVVVTGIRSGGLRTSPRANLNLSDIETLPSIGRDIKDIVRTTPFATVDPTNQDALSIGGQNTRYNAILLDGIRQSDDFGLNGNGYPTLNSPISRSVIEAVTVDVAPYGVQYGSFTGGVVNSVTKSGTNDFHGEIFYEKTDQDLRGETFSYKDFVSGQRQDRSLTGEFEDKTWGATLRGPIIRDRLFFLLNYEKNEQTTPVLAGPAGAGLPNEAEGITQSQIDQVREIAKTVYNFDPLDWRASNLGSQDEKYFAKIDWNINDRHRAVVSYQQTEASELRLNNTTTSGTNVSVGLLSSAYKFDTSLKVYRAQLFSDWTDRFSTELSVSRKEVENISNSLAGNDFAAMQVYLDSPYGAQAGTRRSIRFGPERSRHANSLTVETTLYRAVAKYDAGFGHRFTGGFEREEQDVFNLFVQVANGEYEFDSIDSFRNRQAASIGYSNAASNNKNDGAASFKYAQNTLYFQDEWSATPNLTITAGLRYDWYTTDDKPQVNPGFVQRFGFANNATIDGISSLQPRFGFNWRAPWDVTVYGGFGRFQGGSPNVWLSNAYSNPGNLLGSFQCKTAANYQSQFARNFAVCSAEERSALANVNGLQVADVAKQAVTTSAALGTGNINLTDPTFKTPSIWKTSLGATKSFDFSRFRMGEGWRVTAEYVHSELEDAIGWVDLSLARTQNGAAPDGRPVFGPNPVRRGQQVLMLTNIDGGKADQFAFAVGKDWYDGWLNGAGFNLSYTYLDSKDASGGTSSTASSNFGNIALSDPNDAPLATSSYEIEHALKLNVSYSRAFFGDYRTRINLYAQRRSGLAYSYTFGNADFGEYITTSRQLLYVPQVDSSGNITATSDPRVSYGANFNVANFNDFLKRTGLIDYAGEISPRNAFKSPYVTTVDMHIEQELPAFFPGGAKLIGYMDIENLGNLINDEWGSIQQIGFPYTSGNVDATIANNRYTYTNFSNRSPSVPSVNAVWQIKLGVRYQF</sequence>
<dbReference type="AlphaFoldDB" id="A0AAJ6BLA6"/>
<feature type="domain" description="TonB-dependent transporter Oar-like beta-barrel" evidence="9">
    <location>
        <begin position="244"/>
        <end position="1016"/>
    </location>
</feature>
<dbReference type="Gene3D" id="2.40.170.20">
    <property type="entry name" value="TonB-dependent receptor, beta-barrel domain"/>
    <property type="match status" value="1"/>
</dbReference>
<keyword evidence="2" id="KW-0813">Transport</keyword>
<dbReference type="InterPro" id="IPR012910">
    <property type="entry name" value="Plug_dom"/>
</dbReference>
<protein>
    <submittedName>
        <fullName evidence="10">TonB-dependent receptor</fullName>
    </submittedName>
</protein>
<dbReference type="PANTHER" id="PTHR30069:SF46">
    <property type="entry name" value="OAR PROTEIN"/>
    <property type="match status" value="1"/>
</dbReference>
<evidence type="ECO:0000256" key="1">
    <source>
        <dbReference type="ARBA" id="ARBA00004571"/>
    </source>
</evidence>
<evidence type="ECO:0000259" key="8">
    <source>
        <dbReference type="Pfam" id="PF07715"/>
    </source>
</evidence>
<dbReference type="InterPro" id="IPR013784">
    <property type="entry name" value="Carb-bd-like_fold"/>
</dbReference>
<evidence type="ECO:0000313" key="10">
    <source>
        <dbReference type="EMBL" id="WEK41313.1"/>
    </source>
</evidence>
<dbReference type="InterPro" id="IPR036942">
    <property type="entry name" value="Beta-barrel_TonB_sf"/>
</dbReference>
<dbReference type="GO" id="GO:0015344">
    <property type="term" value="F:siderophore uptake transmembrane transporter activity"/>
    <property type="evidence" value="ECO:0007669"/>
    <property type="project" value="TreeGrafter"/>
</dbReference>
<name>A0AAJ6BLA6_9CAUL</name>
<dbReference type="Proteomes" id="UP001213664">
    <property type="component" value="Chromosome"/>
</dbReference>
<gene>
    <name evidence="10" type="ORF">P0Y50_06810</name>
</gene>
<evidence type="ECO:0000256" key="7">
    <source>
        <dbReference type="SAM" id="SignalP"/>
    </source>
</evidence>
<dbReference type="Gene3D" id="2.60.40.1120">
    <property type="entry name" value="Carboxypeptidase-like, regulatory domain"/>
    <property type="match status" value="1"/>
</dbReference>
<dbReference type="Pfam" id="PF25183">
    <property type="entry name" value="OMP_b-brl_4"/>
    <property type="match status" value="1"/>
</dbReference>
<dbReference type="PANTHER" id="PTHR30069">
    <property type="entry name" value="TONB-DEPENDENT OUTER MEMBRANE RECEPTOR"/>
    <property type="match status" value="1"/>
</dbReference>
<dbReference type="GO" id="GO:0030246">
    <property type="term" value="F:carbohydrate binding"/>
    <property type="evidence" value="ECO:0007669"/>
    <property type="project" value="InterPro"/>
</dbReference>
<dbReference type="Gene3D" id="2.170.130.10">
    <property type="entry name" value="TonB-dependent receptor, plug domain"/>
    <property type="match status" value="1"/>
</dbReference>
<dbReference type="Pfam" id="PF13620">
    <property type="entry name" value="CarboxypepD_reg"/>
    <property type="match status" value="1"/>
</dbReference>
<evidence type="ECO:0000256" key="5">
    <source>
        <dbReference type="ARBA" id="ARBA00023136"/>
    </source>
</evidence>
<comment type="subcellular location">
    <subcellularLocation>
        <location evidence="1">Cell outer membrane</location>
        <topology evidence="1">Multi-pass membrane protein</topology>
    </subcellularLocation>
</comment>
<evidence type="ECO:0000313" key="11">
    <source>
        <dbReference type="Proteomes" id="UP001213664"/>
    </source>
</evidence>
<evidence type="ECO:0000256" key="3">
    <source>
        <dbReference type="ARBA" id="ARBA00022452"/>
    </source>
</evidence>
<dbReference type="GO" id="GO:0009279">
    <property type="term" value="C:cell outer membrane"/>
    <property type="evidence" value="ECO:0007669"/>
    <property type="project" value="UniProtKB-SubCell"/>
</dbReference>
<evidence type="ECO:0000259" key="9">
    <source>
        <dbReference type="Pfam" id="PF25183"/>
    </source>
</evidence>
<dbReference type="InterPro" id="IPR039426">
    <property type="entry name" value="TonB-dep_rcpt-like"/>
</dbReference>
<dbReference type="Pfam" id="PF07715">
    <property type="entry name" value="Plug"/>
    <property type="match status" value="1"/>
</dbReference>
<keyword evidence="10" id="KW-0675">Receptor</keyword>
<evidence type="ECO:0000256" key="4">
    <source>
        <dbReference type="ARBA" id="ARBA00022692"/>
    </source>
</evidence>
<feature type="chain" id="PRO_5042470329" evidence="7">
    <location>
        <begin position="26"/>
        <end position="1095"/>
    </location>
</feature>
<evidence type="ECO:0000256" key="6">
    <source>
        <dbReference type="ARBA" id="ARBA00023237"/>
    </source>
</evidence>
<keyword evidence="6" id="KW-0998">Cell outer membrane</keyword>
<feature type="signal peptide" evidence="7">
    <location>
        <begin position="1"/>
        <end position="25"/>
    </location>
</feature>
<accession>A0AAJ6BLA6</accession>
<dbReference type="SUPFAM" id="SSF56935">
    <property type="entry name" value="Porins"/>
    <property type="match status" value="1"/>
</dbReference>
<feature type="domain" description="TonB-dependent receptor plug" evidence="8">
    <location>
        <begin position="154"/>
        <end position="239"/>
    </location>
</feature>
<evidence type="ECO:0000256" key="2">
    <source>
        <dbReference type="ARBA" id="ARBA00022448"/>
    </source>
</evidence>
<organism evidence="10 11">
    <name type="scientific">Candidatus Brevundimonas colombiensis</name>
    <dbReference type="NCBI Taxonomy" id="3121376"/>
    <lineage>
        <taxon>Bacteria</taxon>
        <taxon>Pseudomonadati</taxon>
        <taxon>Pseudomonadota</taxon>
        <taxon>Alphaproteobacteria</taxon>
        <taxon>Caulobacterales</taxon>
        <taxon>Caulobacteraceae</taxon>
        <taxon>Brevundimonas</taxon>
    </lineage>
</organism>
<keyword evidence="7" id="KW-0732">Signal</keyword>
<proteinExistence type="predicted"/>